<name>A0A1G2HHU8_9BACT</name>
<gene>
    <name evidence="2" type="ORF">A3H51_00255</name>
</gene>
<protein>
    <submittedName>
        <fullName evidence="2">Uncharacterized protein</fullName>
    </submittedName>
</protein>
<dbReference type="Proteomes" id="UP000178509">
    <property type="component" value="Unassembled WGS sequence"/>
</dbReference>
<comment type="caution">
    <text evidence="2">The sequence shown here is derived from an EMBL/GenBank/DDBJ whole genome shotgun (WGS) entry which is preliminary data.</text>
</comment>
<organism evidence="2 3">
    <name type="scientific">Candidatus Spechtbacteria bacterium RIFCSPLOWO2_02_FULL_38_8</name>
    <dbReference type="NCBI Taxonomy" id="1802164"/>
    <lineage>
        <taxon>Bacteria</taxon>
        <taxon>Candidatus Spechtiibacteriota</taxon>
    </lineage>
</organism>
<accession>A0A1G2HHU8</accession>
<evidence type="ECO:0000256" key="1">
    <source>
        <dbReference type="SAM" id="Phobius"/>
    </source>
</evidence>
<dbReference type="STRING" id="1802164.A3H51_00255"/>
<evidence type="ECO:0000313" key="2">
    <source>
        <dbReference type="EMBL" id="OGZ61821.1"/>
    </source>
</evidence>
<proteinExistence type="predicted"/>
<keyword evidence="1" id="KW-0812">Transmembrane</keyword>
<dbReference type="AlphaFoldDB" id="A0A1G2HHU8"/>
<reference evidence="2 3" key="1">
    <citation type="journal article" date="2016" name="Nat. Commun.">
        <title>Thousands of microbial genomes shed light on interconnected biogeochemical processes in an aquifer system.</title>
        <authorList>
            <person name="Anantharaman K."/>
            <person name="Brown C.T."/>
            <person name="Hug L.A."/>
            <person name="Sharon I."/>
            <person name="Castelle C.J."/>
            <person name="Probst A.J."/>
            <person name="Thomas B.C."/>
            <person name="Singh A."/>
            <person name="Wilkins M.J."/>
            <person name="Karaoz U."/>
            <person name="Brodie E.L."/>
            <person name="Williams K.H."/>
            <person name="Hubbard S.S."/>
            <person name="Banfield J.F."/>
        </authorList>
    </citation>
    <scope>NUCLEOTIDE SEQUENCE [LARGE SCALE GENOMIC DNA]</scope>
</reference>
<keyword evidence="1" id="KW-0472">Membrane</keyword>
<keyword evidence="1" id="KW-1133">Transmembrane helix</keyword>
<dbReference type="EMBL" id="MHOJ01000035">
    <property type="protein sequence ID" value="OGZ61821.1"/>
    <property type="molecule type" value="Genomic_DNA"/>
</dbReference>
<feature type="transmembrane region" description="Helical" evidence="1">
    <location>
        <begin position="7"/>
        <end position="30"/>
    </location>
</feature>
<feature type="transmembrane region" description="Helical" evidence="1">
    <location>
        <begin position="50"/>
        <end position="76"/>
    </location>
</feature>
<sequence>MKSRIKTTFFVGFFILLPIFVVIVLLDNILARNHAWWRPFFRIVGIRGAFAPWLAVVLSLSLVFLIGTFALSRLAWPSLKNKARNIWMFFGGGYTKVWYDEFGLGKKREGPGIVMGKFVLVDENGNNQVKLAVTRPRIPIKIQPVSPEEAPIIVSNMNVWSYEWLGAIPAEIKLKPWTERSLKVLPMRQMHEKKRHIRKLLKKIFLINKIN</sequence>
<evidence type="ECO:0000313" key="3">
    <source>
        <dbReference type="Proteomes" id="UP000178509"/>
    </source>
</evidence>